<dbReference type="AlphaFoldDB" id="A0AAI9SVL4"/>
<dbReference type="EMBL" id="JAHUZD010000118">
    <property type="protein sequence ID" value="KAI3403888.2"/>
    <property type="molecule type" value="Genomic_DNA"/>
</dbReference>
<feature type="domain" description="AB hydrolase-1" evidence="2">
    <location>
        <begin position="107"/>
        <end position="238"/>
    </location>
</feature>
<dbReference type="InterPro" id="IPR029058">
    <property type="entry name" value="AB_hydrolase_fold"/>
</dbReference>
<dbReference type="SUPFAM" id="SSF53474">
    <property type="entry name" value="alpha/beta-Hydrolases"/>
    <property type="match status" value="1"/>
</dbReference>
<dbReference type="RefSeq" id="XP_049179635.1">
    <property type="nucleotide sequence ID" value="XM_049324638.1"/>
</dbReference>
<evidence type="ECO:0000313" key="3">
    <source>
        <dbReference type="EMBL" id="KAI3403888.2"/>
    </source>
</evidence>
<reference evidence="3" key="1">
    <citation type="journal article" date="2022" name="DNA Res.">
        <title>Genome analysis of five recently described species of the CUG-Ser clade uncovers Candida theae as a new hybrid lineage with pathogenic potential in the Candida parapsilosis species complex.</title>
        <authorList>
            <person name="Mixao V."/>
            <person name="Del Olmo V."/>
            <person name="Hegedusova E."/>
            <person name="Saus E."/>
            <person name="Pryszcz L."/>
            <person name="Cillingova A."/>
            <person name="Nosek J."/>
            <person name="Gabaldon T."/>
        </authorList>
    </citation>
    <scope>NUCLEOTIDE SEQUENCE</scope>
    <source>
        <strain evidence="3">CBS 10844</strain>
    </source>
</reference>
<protein>
    <submittedName>
        <fullName evidence="3">TGL2</fullName>
    </submittedName>
</protein>
<evidence type="ECO:0000259" key="2">
    <source>
        <dbReference type="Pfam" id="PF00561"/>
    </source>
</evidence>
<accession>A0AAI9SVL4</accession>
<proteinExistence type="predicted"/>
<feature type="region of interest" description="Disordered" evidence="1">
    <location>
        <begin position="75"/>
        <end position="98"/>
    </location>
</feature>
<dbReference type="Pfam" id="PF00561">
    <property type="entry name" value="Abhydrolase_1"/>
    <property type="match status" value="1"/>
</dbReference>
<evidence type="ECO:0000313" key="4">
    <source>
        <dbReference type="Proteomes" id="UP001202479"/>
    </source>
</evidence>
<comment type="caution">
    <text evidence="3">The sequence shown here is derived from an EMBL/GenBank/DDBJ whole genome shotgun (WGS) entry which is preliminary data.</text>
</comment>
<dbReference type="GeneID" id="73380933"/>
<dbReference type="Proteomes" id="UP001202479">
    <property type="component" value="Unassembled WGS sequence"/>
</dbReference>
<organism evidence="3 4">
    <name type="scientific">Candida oxycetoniae</name>
    <dbReference type="NCBI Taxonomy" id="497107"/>
    <lineage>
        <taxon>Eukaryota</taxon>
        <taxon>Fungi</taxon>
        <taxon>Dikarya</taxon>
        <taxon>Ascomycota</taxon>
        <taxon>Saccharomycotina</taxon>
        <taxon>Pichiomycetes</taxon>
        <taxon>Debaryomycetaceae</taxon>
        <taxon>Candida/Lodderomyces clade</taxon>
        <taxon>Candida</taxon>
    </lineage>
</organism>
<dbReference type="PANTHER" id="PTHR11440">
    <property type="entry name" value="LECITHIN-CHOLESTEROL ACYLTRANSFERASE-RELATED"/>
    <property type="match status" value="1"/>
</dbReference>
<sequence>MFNLLRCYSTAARATCSKDLYITAKYRELHKHYDAPKYPLVLCHGFSGFDKFTLLAKPQLAVAQAVDTAKESLDSGLKEEENVNENAKKRQVSVSPSPSPSSLVELNYWNGIKEALEKLGSTVFIAKVPAFGNIETRATSLDKFITKQCKVLRKHESKQTIYQDEKQEHTAESYKTFKQKSEPIKINLISHSMGGLDSRYLISKIHKSNKIYKVASLTTISTPHHGSEVADFIVEQVEKHPSLKLVCPKSIYELTTTQMKEFNKAVPNDPSVEYFSFGAKFNPKWFNLFNLTWHIMRHQILKNAAINKGIIPEVDDKNKLTDNDGLVSVESSKWGNYAGTLDNVDHLDLINWTNRARLGLDKIMWAKQPPFNPIALYLDVADKLAHRGL</sequence>
<gene>
    <name evidence="3" type="ORF">KGF56_003318</name>
</gene>
<dbReference type="InterPro" id="IPR000073">
    <property type="entry name" value="AB_hydrolase_1"/>
</dbReference>
<keyword evidence="4" id="KW-1185">Reference proteome</keyword>
<evidence type="ECO:0000256" key="1">
    <source>
        <dbReference type="SAM" id="MobiDB-lite"/>
    </source>
</evidence>
<name>A0AAI9SVL4_9ASCO</name>
<dbReference type="Gene3D" id="3.40.50.1820">
    <property type="entry name" value="alpha/beta hydrolase"/>
    <property type="match status" value="1"/>
</dbReference>